<protein>
    <submittedName>
        <fullName evidence="2">Uncharacterized protein</fullName>
    </submittedName>
</protein>
<dbReference type="VEuPathDB" id="FungiDB:ASPFODRAFT_222943"/>
<evidence type="ECO:0000313" key="3">
    <source>
        <dbReference type="Proteomes" id="UP000184063"/>
    </source>
</evidence>
<dbReference type="AlphaFoldDB" id="A0A1M3T3I9"/>
<proteinExistence type="predicted"/>
<evidence type="ECO:0000256" key="1">
    <source>
        <dbReference type="SAM" id="MobiDB-lite"/>
    </source>
</evidence>
<dbReference type="EMBL" id="KV878251">
    <property type="protein sequence ID" value="OJZ81263.1"/>
    <property type="molecule type" value="Genomic_DNA"/>
</dbReference>
<name>A0A1M3T3I9_ASPLC</name>
<dbReference type="Proteomes" id="UP000184063">
    <property type="component" value="Unassembled WGS sequence"/>
</dbReference>
<feature type="region of interest" description="Disordered" evidence="1">
    <location>
        <begin position="109"/>
        <end position="128"/>
    </location>
</feature>
<gene>
    <name evidence="2" type="ORF">ASPFODRAFT_222943</name>
</gene>
<reference evidence="3" key="1">
    <citation type="journal article" date="2017" name="Genome Biol.">
        <title>Comparative genomics reveals high biological diversity and specific adaptations in the industrially and medically important fungal genus Aspergillus.</title>
        <authorList>
            <person name="de Vries R.P."/>
            <person name="Riley R."/>
            <person name="Wiebenga A."/>
            <person name="Aguilar-Osorio G."/>
            <person name="Amillis S."/>
            <person name="Uchima C.A."/>
            <person name="Anderluh G."/>
            <person name="Asadollahi M."/>
            <person name="Askin M."/>
            <person name="Barry K."/>
            <person name="Battaglia E."/>
            <person name="Bayram O."/>
            <person name="Benocci T."/>
            <person name="Braus-Stromeyer S.A."/>
            <person name="Caldana C."/>
            <person name="Canovas D."/>
            <person name="Cerqueira G.C."/>
            <person name="Chen F."/>
            <person name="Chen W."/>
            <person name="Choi C."/>
            <person name="Clum A."/>
            <person name="Dos Santos R.A."/>
            <person name="Damasio A.R."/>
            <person name="Diallinas G."/>
            <person name="Emri T."/>
            <person name="Fekete E."/>
            <person name="Flipphi M."/>
            <person name="Freyberg S."/>
            <person name="Gallo A."/>
            <person name="Gournas C."/>
            <person name="Habgood R."/>
            <person name="Hainaut M."/>
            <person name="Harispe M.L."/>
            <person name="Henrissat B."/>
            <person name="Hilden K.S."/>
            <person name="Hope R."/>
            <person name="Hossain A."/>
            <person name="Karabika E."/>
            <person name="Karaffa L."/>
            <person name="Karanyi Z."/>
            <person name="Krasevec N."/>
            <person name="Kuo A."/>
            <person name="Kusch H."/>
            <person name="LaButti K."/>
            <person name="Lagendijk E.L."/>
            <person name="Lapidus A."/>
            <person name="Levasseur A."/>
            <person name="Lindquist E."/>
            <person name="Lipzen A."/>
            <person name="Logrieco A.F."/>
            <person name="MacCabe A."/>
            <person name="Maekelae M.R."/>
            <person name="Malavazi I."/>
            <person name="Melin P."/>
            <person name="Meyer V."/>
            <person name="Mielnichuk N."/>
            <person name="Miskei M."/>
            <person name="Molnar A.P."/>
            <person name="Mule G."/>
            <person name="Ngan C.Y."/>
            <person name="Orejas M."/>
            <person name="Orosz E."/>
            <person name="Ouedraogo J.P."/>
            <person name="Overkamp K.M."/>
            <person name="Park H.-S."/>
            <person name="Perrone G."/>
            <person name="Piumi F."/>
            <person name="Punt P.J."/>
            <person name="Ram A.F."/>
            <person name="Ramon A."/>
            <person name="Rauscher S."/>
            <person name="Record E."/>
            <person name="Riano-Pachon D.M."/>
            <person name="Robert V."/>
            <person name="Roehrig J."/>
            <person name="Ruller R."/>
            <person name="Salamov A."/>
            <person name="Salih N.S."/>
            <person name="Samson R.A."/>
            <person name="Sandor E."/>
            <person name="Sanguinetti M."/>
            <person name="Schuetze T."/>
            <person name="Sepcic K."/>
            <person name="Shelest E."/>
            <person name="Sherlock G."/>
            <person name="Sophianopoulou V."/>
            <person name="Squina F.M."/>
            <person name="Sun H."/>
            <person name="Susca A."/>
            <person name="Todd R.B."/>
            <person name="Tsang A."/>
            <person name="Unkles S.E."/>
            <person name="van de Wiele N."/>
            <person name="van Rossen-Uffink D."/>
            <person name="Oliveira J.V."/>
            <person name="Vesth T.C."/>
            <person name="Visser J."/>
            <person name="Yu J.-H."/>
            <person name="Zhou M."/>
            <person name="Andersen M.R."/>
            <person name="Archer D.B."/>
            <person name="Baker S.E."/>
            <person name="Benoit I."/>
            <person name="Brakhage A.A."/>
            <person name="Braus G.H."/>
            <person name="Fischer R."/>
            <person name="Frisvad J.C."/>
            <person name="Goldman G.H."/>
            <person name="Houbraken J."/>
            <person name="Oakley B."/>
            <person name="Pocsi I."/>
            <person name="Scazzocchio C."/>
            <person name="Seiboth B."/>
            <person name="vanKuyk P.A."/>
            <person name="Wortman J."/>
            <person name="Dyer P.S."/>
            <person name="Grigoriev I.V."/>
        </authorList>
    </citation>
    <scope>NUCLEOTIDE SEQUENCE [LARGE SCALE GENOMIC DNA]</scope>
    <source>
        <strain evidence="3">CBS 106.47</strain>
    </source>
</reference>
<sequence length="208" mass="23565">METGRAPSCLPPPRRDQIYVVVHPIDSGQITLPERYFLSPSDPIARVTVPSLSFLVAHPSAILPRYLLFELGLRSQLERYLPAQQAHLTILFLTGWVWGLRSICATGFGSGHRRHRHSQPGPLRPPRRRPGVFRKSRFIFEAGSLSLLHRGLEGTSTYAGLLTQSSSVLWRAAAALYTSCWMLRLLPHKYRWSLFPRRWASWGTGLSI</sequence>
<organism evidence="2 3">
    <name type="scientific">Aspergillus luchuensis (strain CBS 106.47)</name>
    <dbReference type="NCBI Taxonomy" id="1137211"/>
    <lineage>
        <taxon>Eukaryota</taxon>
        <taxon>Fungi</taxon>
        <taxon>Dikarya</taxon>
        <taxon>Ascomycota</taxon>
        <taxon>Pezizomycotina</taxon>
        <taxon>Eurotiomycetes</taxon>
        <taxon>Eurotiomycetidae</taxon>
        <taxon>Eurotiales</taxon>
        <taxon>Aspergillaceae</taxon>
        <taxon>Aspergillus</taxon>
        <taxon>Aspergillus subgen. Circumdati</taxon>
    </lineage>
</organism>
<accession>A0A1M3T3I9</accession>
<evidence type="ECO:0000313" key="2">
    <source>
        <dbReference type="EMBL" id="OJZ81263.1"/>
    </source>
</evidence>